<accession>A0A1M7MM95</accession>
<evidence type="ECO:0000313" key="3">
    <source>
        <dbReference type="Proteomes" id="UP000184394"/>
    </source>
</evidence>
<keyword evidence="1" id="KW-0732">Signal</keyword>
<reference evidence="2 3" key="1">
    <citation type="submission" date="2016-11" db="EMBL/GenBank/DDBJ databases">
        <authorList>
            <person name="Jaros S."/>
            <person name="Januszkiewicz K."/>
            <person name="Wedrychowicz H."/>
        </authorList>
    </citation>
    <scope>NUCLEOTIDE SEQUENCE [LARGE SCALE GENOMIC DNA]</scope>
    <source>
        <strain evidence="2 3">Y1</strain>
    </source>
</reference>
<proteinExistence type="predicted"/>
<dbReference type="OrthoDB" id="9762795at2"/>
<evidence type="ECO:0000313" key="2">
    <source>
        <dbReference type="EMBL" id="SHM92057.1"/>
    </source>
</evidence>
<sequence>MRPSRISALLTAAVLSFSLISCSDNNSDIPRIQRYRDKEKEFRIGQSYAIDEEDIPDDIEISVELCDISEIEEKVQLLIDHIDDEKENSVIKNDIQSLLNMYDKLYEAHTNMEVVFYSNYTDKALESEYNKFYRSAYVAEDLIAHGFIYGYSNSKYHELFEGLVDKDDLSEHEGEYDLEDARIESEASFEDRTEAMSAYYDVKSNDSLSGKEKDLECAKILLDLLEDYDTDLLYSQYDRDYTGDEIIALSKSVKSELIPVYDKLMDAYFATPSWTASYDAGKNADPFKVIREYAPLLSEDIAKSADIICNEKLYSICDNDEAYPGAFTDDLPAQKKARVFIGNVGEESELSSAIHEFGHFHACLYDDTPAYLFKNNMDIAEIQSQGLELLFMQFYDDIYGDAGDSKKIEKVLDLLDSVICGFFIGEFEYTVVKNKDDMTPQEVVDLFKSLALEYDSLYNLHDIPHLFESPGYYISYATSSLAAFDIFEDYQKNPKNALEQYEKIAKTSYNSGEFTFKMALKKCGFSDVLSKDYISGLAKQLTDYAESF</sequence>
<name>A0A1M7MM95_RUMFL</name>
<dbReference type="EMBL" id="FRCT01000024">
    <property type="protein sequence ID" value="SHM92057.1"/>
    <property type="molecule type" value="Genomic_DNA"/>
</dbReference>
<dbReference type="Proteomes" id="UP000184394">
    <property type="component" value="Unassembled WGS sequence"/>
</dbReference>
<gene>
    <name evidence="2" type="ORF">SAMN04487860_12425</name>
</gene>
<dbReference type="SUPFAM" id="SSF55486">
    <property type="entry name" value="Metalloproteases ('zincins'), catalytic domain"/>
    <property type="match status" value="1"/>
</dbReference>
<dbReference type="RefSeq" id="WP_072952504.1">
    <property type="nucleotide sequence ID" value="NZ_FRCT01000024.1"/>
</dbReference>
<evidence type="ECO:0000256" key="1">
    <source>
        <dbReference type="SAM" id="SignalP"/>
    </source>
</evidence>
<feature type="signal peptide" evidence="1">
    <location>
        <begin position="1"/>
        <end position="23"/>
    </location>
</feature>
<protein>
    <submittedName>
        <fullName evidence="2">Oligoendopeptidase F</fullName>
    </submittedName>
</protein>
<dbReference type="PROSITE" id="PS51257">
    <property type="entry name" value="PROKAR_LIPOPROTEIN"/>
    <property type="match status" value="1"/>
</dbReference>
<feature type="chain" id="PRO_5012658356" evidence="1">
    <location>
        <begin position="24"/>
        <end position="548"/>
    </location>
</feature>
<organism evidence="2 3">
    <name type="scientific">Ruminococcus flavefaciens</name>
    <dbReference type="NCBI Taxonomy" id="1265"/>
    <lineage>
        <taxon>Bacteria</taxon>
        <taxon>Bacillati</taxon>
        <taxon>Bacillota</taxon>
        <taxon>Clostridia</taxon>
        <taxon>Eubacteriales</taxon>
        <taxon>Oscillospiraceae</taxon>
        <taxon>Ruminococcus</taxon>
    </lineage>
</organism>
<dbReference type="Gene3D" id="1.10.1370.30">
    <property type="match status" value="1"/>
</dbReference>
<dbReference type="AlphaFoldDB" id="A0A1M7MM95"/>